<keyword evidence="6" id="KW-1185">Reference proteome</keyword>
<evidence type="ECO:0000256" key="1">
    <source>
        <dbReference type="ARBA" id="ARBA00008720"/>
    </source>
</evidence>
<evidence type="ECO:0000256" key="3">
    <source>
        <dbReference type="HAMAP-Rule" id="MF_00245"/>
    </source>
</evidence>
<comment type="caution">
    <text evidence="5">The sequence shown here is derived from an EMBL/GenBank/DDBJ whole genome shotgun (WGS) entry which is preliminary data.</text>
</comment>
<feature type="coiled-coil region" evidence="4">
    <location>
        <begin position="76"/>
        <end position="103"/>
    </location>
</feature>
<dbReference type="OrthoDB" id="6392at2"/>
<dbReference type="Gene3D" id="1.10.10.10">
    <property type="entry name" value="Winged helix-like DNA-binding domain superfamily/Winged helix DNA-binding domain"/>
    <property type="match status" value="1"/>
</dbReference>
<keyword evidence="4" id="KW-0175">Coiled coil</keyword>
<comment type="function">
    <text evidence="2 3">Might take part in the signal recognition particle (SRP) pathway. This is inferred from the conservation of its genetic proximity to ftsY/ffh. May be a regulatory protein.</text>
</comment>
<evidence type="ECO:0000313" key="5">
    <source>
        <dbReference type="EMBL" id="TCZ79929.1"/>
    </source>
</evidence>
<gene>
    <name evidence="5" type="ORF">E0485_03420</name>
</gene>
<reference evidence="5 6" key="1">
    <citation type="submission" date="2019-03" db="EMBL/GenBank/DDBJ databases">
        <authorList>
            <person name="Kim M.K.M."/>
        </authorList>
    </citation>
    <scope>NUCLEOTIDE SEQUENCE [LARGE SCALE GENOMIC DNA]</scope>
    <source>
        <strain evidence="5 6">18JY21-1</strain>
    </source>
</reference>
<dbReference type="InterPro" id="IPR054831">
    <property type="entry name" value="UPF0122_fam_protein"/>
</dbReference>
<keyword evidence="5" id="KW-0238">DNA-binding</keyword>
<dbReference type="SUPFAM" id="SSF88659">
    <property type="entry name" value="Sigma3 and sigma4 domains of RNA polymerase sigma factors"/>
    <property type="match status" value="1"/>
</dbReference>
<dbReference type="Pfam" id="PF04297">
    <property type="entry name" value="UPF0122"/>
    <property type="match status" value="1"/>
</dbReference>
<accession>A0A4R4EJ21</accession>
<dbReference type="GO" id="GO:0003677">
    <property type="term" value="F:DNA binding"/>
    <property type="evidence" value="ECO:0007669"/>
    <property type="project" value="UniProtKB-KW"/>
</dbReference>
<evidence type="ECO:0000256" key="4">
    <source>
        <dbReference type="SAM" id="Coils"/>
    </source>
</evidence>
<dbReference type="InterPro" id="IPR007394">
    <property type="entry name" value="UPF0122"/>
</dbReference>
<protein>
    <recommendedName>
        <fullName evidence="3">UPF0122 protein E0485_03420</fullName>
    </recommendedName>
</protein>
<proteinExistence type="inferred from homology"/>
<dbReference type="AlphaFoldDB" id="A0A4R4EJ21"/>
<dbReference type="NCBIfam" id="NF001070">
    <property type="entry name" value="PRK00118.1-6"/>
    <property type="match status" value="1"/>
</dbReference>
<name>A0A4R4EJ21_9BACL</name>
<dbReference type="HAMAP" id="MF_00245">
    <property type="entry name" value="UPF0122"/>
    <property type="match status" value="1"/>
</dbReference>
<comment type="similarity">
    <text evidence="1 3">Belongs to the UPF0122 family.</text>
</comment>
<organism evidence="5 6">
    <name type="scientific">Paenibacillus albiflavus</name>
    <dbReference type="NCBI Taxonomy" id="2545760"/>
    <lineage>
        <taxon>Bacteria</taxon>
        <taxon>Bacillati</taxon>
        <taxon>Bacillota</taxon>
        <taxon>Bacilli</taxon>
        <taxon>Bacillales</taxon>
        <taxon>Paenibacillaceae</taxon>
        <taxon>Paenibacillus</taxon>
    </lineage>
</organism>
<dbReference type="EMBL" id="SKFG01000002">
    <property type="protein sequence ID" value="TCZ79929.1"/>
    <property type="molecule type" value="Genomic_DNA"/>
</dbReference>
<dbReference type="PANTHER" id="PTHR40083:SF1">
    <property type="entry name" value="UPF0122 PROTEIN YLXM"/>
    <property type="match status" value="1"/>
</dbReference>
<dbReference type="InterPro" id="IPR036388">
    <property type="entry name" value="WH-like_DNA-bd_sf"/>
</dbReference>
<dbReference type="InterPro" id="IPR013324">
    <property type="entry name" value="RNA_pol_sigma_r3/r4-like"/>
</dbReference>
<evidence type="ECO:0000256" key="2">
    <source>
        <dbReference type="ARBA" id="ARBA00024764"/>
    </source>
</evidence>
<dbReference type="Proteomes" id="UP000295418">
    <property type="component" value="Unassembled WGS sequence"/>
</dbReference>
<dbReference type="NCBIfam" id="NF045758">
    <property type="entry name" value="YlxM"/>
    <property type="match status" value="1"/>
</dbReference>
<sequence>MMKDEALAKTNRINLLFDFYEPLLTDKQRTFLSHYFHDDYSLGEIAENYGVSRQAVYEHIKRAELSLGDYEAKLGLLTKHERRQQLLRQLEELLNQSNCEEKQGLQVQAGILLHEIERID</sequence>
<dbReference type="PANTHER" id="PTHR40083">
    <property type="entry name" value="UPF0122 PROTEIN CBO2450/CLC_2298"/>
    <property type="match status" value="1"/>
</dbReference>
<evidence type="ECO:0000313" key="6">
    <source>
        <dbReference type="Proteomes" id="UP000295418"/>
    </source>
</evidence>